<dbReference type="EMBL" id="QXGC01000741">
    <property type="protein sequence ID" value="KAE9222612.1"/>
    <property type="molecule type" value="Genomic_DNA"/>
</dbReference>
<dbReference type="EMBL" id="QXFZ01000098">
    <property type="protein sequence ID" value="KAE9133393.1"/>
    <property type="molecule type" value="Genomic_DNA"/>
</dbReference>
<evidence type="ECO:0000313" key="17">
    <source>
        <dbReference type="Proteomes" id="UP000476176"/>
    </source>
</evidence>
<evidence type="ECO:0000313" key="15">
    <source>
        <dbReference type="Proteomes" id="UP000441208"/>
    </source>
</evidence>
<dbReference type="EMBL" id="QXGF01000110">
    <property type="protein sequence ID" value="KAE8946619.1"/>
    <property type="molecule type" value="Genomic_DNA"/>
</dbReference>
<dbReference type="Proteomes" id="UP000440732">
    <property type="component" value="Unassembled WGS sequence"/>
</dbReference>
<evidence type="ECO:0000313" key="4">
    <source>
        <dbReference type="EMBL" id="KAE9139236.1"/>
    </source>
</evidence>
<dbReference type="AlphaFoldDB" id="A0A6A4EV09"/>
<gene>
    <name evidence="9" type="ORF">PF001_g1736</name>
    <name evidence="8" type="ORF">PF002_g2330</name>
    <name evidence="7" type="ORF">PF004_g12750</name>
    <name evidence="6" type="ORF">PF005_g13718</name>
    <name evidence="5" type="ORF">PF006_g2890</name>
    <name evidence="3" type="ORF">PF007_g3372</name>
    <name evidence="1" type="ORF">PF009_g3762</name>
    <name evidence="4" type="ORF">PF010_g664</name>
    <name evidence="2" type="ORF">PF011_g2806</name>
</gene>
<organism evidence="9 12">
    <name type="scientific">Phytophthora fragariae</name>
    <dbReference type="NCBI Taxonomy" id="53985"/>
    <lineage>
        <taxon>Eukaryota</taxon>
        <taxon>Sar</taxon>
        <taxon>Stramenopiles</taxon>
        <taxon>Oomycota</taxon>
        <taxon>Peronosporomycetes</taxon>
        <taxon>Peronosporales</taxon>
        <taxon>Peronosporaceae</taxon>
        <taxon>Phytophthora</taxon>
    </lineage>
</organism>
<dbReference type="Proteomes" id="UP000429523">
    <property type="component" value="Unassembled WGS sequence"/>
</dbReference>
<name>A0A6A4EV09_9STRA</name>
<dbReference type="EMBL" id="QXGA01000087">
    <property type="protein sequence ID" value="KAE9152938.1"/>
    <property type="molecule type" value="Genomic_DNA"/>
</dbReference>
<dbReference type="Proteomes" id="UP000441208">
    <property type="component" value="Unassembled WGS sequence"/>
</dbReference>
<evidence type="ECO:0000313" key="6">
    <source>
        <dbReference type="EMBL" id="KAE9204635.1"/>
    </source>
</evidence>
<dbReference type="Proteomes" id="UP000460718">
    <property type="component" value="Unassembled WGS sequence"/>
</dbReference>
<sequence>MSAVFASLVWGSAWSRPGDEVDAHVQLLINNNSAVAWNNHRPSPVPQSAVPCLFDRPSCSGGGQYLGRRREQGVVITFGSSHIR</sequence>
<dbReference type="EMBL" id="QXGD01000060">
    <property type="protein sequence ID" value="KAE9255456.1"/>
    <property type="molecule type" value="Genomic_DNA"/>
</dbReference>
<dbReference type="EMBL" id="QXFW01000086">
    <property type="protein sequence ID" value="KAE9025945.1"/>
    <property type="molecule type" value="Genomic_DNA"/>
</dbReference>
<dbReference type="EMBL" id="QXGB01000774">
    <property type="protein sequence ID" value="KAE9204635.1"/>
    <property type="molecule type" value="Genomic_DNA"/>
</dbReference>
<dbReference type="Proteomes" id="UP000437068">
    <property type="component" value="Unassembled WGS sequence"/>
</dbReference>
<accession>A0A6A4EV09</accession>
<dbReference type="Proteomes" id="UP000440367">
    <property type="component" value="Unassembled WGS sequence"/>
</dbReference>
<evidence type="ECO:0000313" key="9">
    <source>
        <dbReference type="EMBL" id="KAE9327800.1"/>
    </source>
</evidence>
<dbReference type="EMBL" id="QXGE01000044">
    <property type="protein sequence ID" value="KAE9327800.1"/>
    <property type="molecule type" value="Genomic_DNA"/>
</dbReference>
<evidence type="ECO:0000313" key="11">
    <source>
        <dbReference type="Proteomes" id="UP000433483"/>
    </source>
</evidence>
<evidence type="ECO:0000313" key="5">
    <source>
        <dbReference type="EMBL" id="KAE9152938.1"/>
    </source>
</evidence>
<dbReference type="Proteomes" id="UP000488956">
    <property type="component" value="Unassembled WGS sequence"/>
</dbReference>
<evidence type="ECO:0000313" key="8">
    <source>
        <dbReference type="EMBL" id="KAE9255456.1"/>
    </source>
</evidence>
<comment type="caution">
    <text evidence="9">The sequence shown here is derived from an EMBL/GenBank/DDBJ whole genome shotgun (WGS) entry which is preliminary data.</text>
</comment>
<keyword evidence="11" id="KW-1185">Reference proteome</keyword>
<dbReference type="EMBL" id="QXFX01000014">
    <property type="protein sequence ID" value="KAE9139236.1"/>
    <property type="molecule type" value="Genomic_DNA"/>
</dbReference>
<evidence type="ECO:0000313" key="18">
    <source>
        <dbReference type="Proteomes" id="UP000488956"/>
    </source>
</evidence>
<evidence type="ECO:0000313" key="1">
    <source>
        <dbReference type="EMBL" id="KAE8946619.1"/>
    </source>
</evidence>
<dbReference type="OrthoDB" id="90415at2759"/>
<evidence type="ECO:0000313" key="2">
    <source>
        <dbReference type="EMBL" id="KAE9025945.1"/>
    </source>
</evidence>
<proteinExistence type="predicted"/>
<dbReference type="Proteomes" id="UP000433483">
    <property type="component" value="Unassembled WGS sequence"/>
</dbReference>
<reference evidence="10 11" key="1">
    <citation type="submission" date="2018-08" db="EMBL/GenBank/DDBJ databases">
        <title>Genomic investigation of the strawberry pathogen Phytophthora fragariae indicates pathogenicity is determined by transcriptional variation in three key races.</title>
        <authorList>
            <person name="Adams T.M."/>
            <person name="Armitage A.D."/>
            <person name="Sobczyk M.K."/>
            <person name="Bates H.J."/>
            <person name="Dunwell J.M."/>
            <person name="Nellist C.F."/>
            <person name="Harrison R.J."/>
        </authorList>
    </citation>
    <scope>NUCLEOTIDE SEQUENCE [LARGE SCALE GENOMIC DNA]</scope>
    <source>
        <strain evidence="9 12">A4</strain>
        <strain evidence="8 13">BC-1</strain>
        <strain evidence="7 17">BC-23</strain>
        <strain evidence="6 11">NOV-27</strain>
        <strain evidence="5 14">NOV-5</strain>
        <strain evidence="3 15">NOV-71</strain>
        <strain evidence="1 10">NOV-9</strain>
        <strain evidence="4 18">ONT-3</strain>
        <strain evidence="2 16">SCRP245</strain>
    </source>
</reference>
<evidence type="ECO:0000313" key="14">
    <source>
        <dbReference type="Proteomes" id="UP000440732"/>
    </source>
</evidence>
<evidence type="ECO:0000313" key="12">
    <source>
        <dbReference type="Proteomes" id="UP000437068"/>
    </source>
</evidence>
<evidence type="ECO:0000313" key="10">
    <source>
        <dbReference type="Proteomes" id="UP000429523"/>
    </source>
</evidence>
<evidence type="ECO:0000313" key="13">
    <source>
        <dbReference type="Proteomes" id="UP000440367"/>
    </source>
</evidence>
<evidence type="ECO:0000313" key="7">
    <source>
        <dbReference type="EMBL" id="KAE9222612.1"/>
    </source>
</evidence>
<evidence type="ECO:0000313" key="3">
    <source>
        <dbReference type="EMBL" id="KAE9133393.1"/>
    </source>
</evidence>
<protein>
    <submittedName>
        <fullName evidence="9">Uncharacterized protein</fullName>
    </submittedName>
</protein>
<dbReference type="Proteomes" id="UP000476176">
    <property type="component" value="Unassembled WGS sequence"/>
</dbReference>
<evidence type="ECO:0000313" key="16">
    <source>
        <dbReference type="Proteomes" id="UP000460718"/>
    </source>
</evidence>